<reference evidence="2" key="1">
    <citation type="journal article" date="2022" name="Int. J. Mol. Sci.">
        <title>Draft Genome of Tanacetum Coccineum: Genomic Comparison of Closely Related Tanacetum-Family Plants.</title>
        <authorList>
            <person name="Yamashiro T."/>
            <person name="Shiraishi A."/>
            <person name="Nakayama K."/>
            <person name="Satake H."/>
        </authorList>
    </citation>
    <scope>NUCLEOTIDE SEQUENCE</scope>
</reference>
<protein>
    <submittedName>
        <fullName evidence="2">Uncharacterized protein</fullName>
    </submittedName>
</protein>
<gene>
    <name evidence="2" type="ORF">Tco_1122374</name>
</gene>
<name>A0ABQ5J0K7_9ASTR</name>
<comment type="caution">
    <text evidence="2">The sequence shown here is derived from an EMBL/GenBank/DDBJ whole genome shotgun (WGS) entry which is preliminary data.</text>
</comment>
<reference evidence="2" key="2">
    <citation type="submission" date="2022-01" db="EMBL/GenBank/DDBJ databases">
        <authorList>
            <person name="Yamashiro T."/>
            <person name="Shiraishi A."/>
            <person name="Satake H."/>
            <person name="Nakayama K."/>
        </authorList>
    </citation>
    <scope>NUCLEOTIDE SEQUENCE</scope>
</reference>
<proteinExistence type="predicted"/>
<sequence>MTTTTTLPPPLPQPQQSTTDLISLKRIGELEQHIADLIQNNLALEERLDKQGTRLYNLENLNIPHKVSQEVDERVNNAVDWAMQAPLRARFRDMPTVDMKEILQQRMFEDNSYKAHDVHNDLYEALQKTMESPPLQPPPPPPPAGASGAPCTSGASWSSQLLPPPLPPSTDTSGSAQQQGSKAPSSSNTAALASQSMA</sequence>
<accession>A0ABQ5J0K7</accession>
<feature type="compositionally biased region" description="Pro residues" evidence="1">
    <location>
        <begin position="134"/>
        <end position="144"/>
    </location>
</feature>
<evidence type="ECO:0000313" key="2">
    <source>
        <dbReference type="EMBL" id="GJU05944.1"/>
    </source>
</evidence>
<evidence type="ECO:0000256" key="1">
    <source>
        <dbReference type="SAM" id="MobiDB-lite"/>
    </source>
</evidence>
<dbReference type="Proteomes" id="UP001151760">
    <property type="component" value="Unassembled WGS sequence"/>
</dbReference>
<dbReference type="EMBL" id="BQNB010021392">
    <property type="protein sequence ID" value="GJU05944.1"/>
    <property type="molecule type" value="Genomic_DNA"/>
</dbReference>
<evidence type="ECO:0000313" key="3">
    <source>
        <dbReference type="Proteomes" id="UP001151760"/>
    </source>
</evidence>
<feature type="region of interest" description="Disordered" evidence="1">
    <location>
        <begin position="129"/>
        <end position="198"/>
    </location>
</feature>
<organism evidence="2 3">
    <name type="scientific">Tanacetum coccineum</name>
    <dbReference type="NCBI Taxonomy" id="301880"/>
    <lineage>
        <taxon>Eukaryota</taxon>
        <taxon>Viridiplantae</taxon>
        <taxon>Streptophyta</taxon>
        <taxon>Embryophyta</taxon>
        <taxon>Tracheophyta</taxon>
        <taxon>Spermatophyta</taxon>
        <taxon>Magnoliopsida</taxon>
        <taxon>eudicotyledons</taxon>
        <taxon>Gunneridae</taxon>
        <taxon>Pentapetalae</taxon>
        <taxon>asterids</taxon>
        <taxon>campanulids</taxon>
        <taxon>Asterales</taxon>
        <taxon>Asteraceae</taxon>
        <taxon>Asteroideae</taxon>
        <taxon>Anthemideae</taxon>
        <taxon>Anthemidinae</taxon>
        <taxon>Tanacetum</taxon>
    </lineage>
</organism>
<feature type="compositionally biased region" description="Polar residues" evidence="1">
    <location>
        <begin position="169"/>
        <end position="198"/>
    </location>
</feature>
<feature type="compositionally biased region" description="Low complexity" evidence="1">
    <location>
        <begin position="145"/>
        <end position="156"/>
    </location>
</feature>
<keyword evidence="3" id="KW-1185">Reference proteome</keyword>